<feature type="compositionally biased region" description="Basic residues" evidence="9">
    <location>
        <begin position="171"/>
        <end position="182"/>
    </location>
</feature>
<name>A0AAN8I865_9EURO</name>
<proteinExistence type="inferred from homology"/>
<reference evidence="10 11" key="1">
    <citation type="submission" date="2022-12" db="EMBL/GenBank/DDBJ databases">
        <title>Genomic features and morphological characterization of a novel Knufia sp. strain isolated from spacecraft assembly facility.</title>
        <authorList>
            <person name="Teixeira M."/>
            <person name="Chander A.M."/>
            <person name="Stajich J.E."/>
            <person name="Venkateswaran K."/>
        </authorList>
    </citation>
    <scope>NUCLEOTIDE SEQUENCE [LARGE SCALE GENOMIC DNA]</scope>
    <source>
        <strain evidence="10 11">FJI-L2-BK-P2</strain>
    </source>
</reference>
<comment type="caution">
    <text evidence="10">The sequence shown here is derived from an EMBL/GenBank/DDBJ whole genome shotgun (WGS) entry which is preliminary data.</text>
</comment>
<sequence length="1214" mass="134215">MPSKSKKSKSSQSGPIPKSASAPATSNAAPYLKQDVPPPQFVEDEVVSPSAEPDSRTGDTTESAGEPITLPSVNRKKQKRRDKEQAKRMAEQQANMLNGHTEHLAQENGQLSAVKQGRGPVKGYFTEEPDYVDPDFQNGLDPDDEFYSGDEDADYAQSITEGPDHSWLNTSKRKKGSKKRSRPNPLPHTSSTLQKPFPTLSNAALRSAHKMTSGNDHIWNTSTLAERENIKQFWLELGEDERRSLVRVEKEAVLRKMKEQQKHSCSCSVCGRKRTAIEEELEVLYDAYYQELEQFANHDDDLPDSPRSTGPPRTPVAYRNQAHPMAGAYPVQGRIHELDENGDELDDEDDYDEEEDEDEYSDDYDDEILPPGPADFFQFGNSLTVKDGILTVADDLLKNDGKHFIDMMEQLAERRMQREEEIHYPAPPLAHQSLRQGHNHPPIDDDDDYDDEEDDEDYDSQEEDDFEGDEMDSMTEEQRMEEGRRMFQIFAARMFEQRVLTAYKEKVAAERQRKLLEELELEEDKSAAREAKKAKDAAKKKEKKLRQKAVKDEEKAKKDAEKAAAEAAIREAEERKLAEKRAKQDEQRRKREAERKATEEERIRKEAEKAQRAQKERERQQEAERKAKEAKDREKKQREEQRKREREEREAKEAEAKERRLQEERERKEREIQQRKEKEATAKAEKEAKDRQKAEQAPRPQPVALPPGLAPPARNAQFQSPHPQTATPVMPPGVPASGRSRQPSQPSQQSQPSRSSSPRSQKASTSASQTSASPANVPPSQTPVINQPPKNPRLGPTLHHPQPAAPRSPLNNFGHNVGRGGHYPQAYGNLHGIGINGTPTSGPGQMPIGAPMHMYPGPPMGNHQRFQPNGMHYPPGFNGPRPFQPNQHMPYHPQPPPGTGPIMPPQPQPPAGQPSHSRQPSGSDNASQPAPIARPGPIARPSSTTPDKQKGQPTGNDAGVEKITTQLGSSALLDDSDVPFVGQAEHRSHPVPIAAPGTGRLGFASPSPFGIGSNSWGSFNNHPPGGHFGQTPRAPPGWGQPAAFEPIGLPPGMGRSHMPRPISVRLMLVQAFRQLAASTGGKTDSFYPAVQVLRQVEQAQAPGEPVVSMDEMLNICDTEGNVQNGGGTFEVMIDPGRGGQVIKFVEDNKRGGMGDIGSPAPIAAPGPPGPPGPPGHPVSSFGSIGQGVQQHHPQLQQGFRAHGPLAPGMSGRYS</sequence>
<feature type="region of interest" description="Disordered" evidence="9">
    <location>
        <begin position="1"/>
        <end position="198"/>
    </location>
</feature>
<feature type="compositionally biased region" description="Polar residues" evidence="9">
    <location>
        <begin position="187"/>
        <end position="198"/>
    </location>
</feature>
<evidence type="ECO:0000313" key="10">
    <source>
        <dbReference type="EMBL" id="KAK5954141.1"/>
    </source>
</evidence>
<dbReference type="EMBL" id="JAKLMC020000009">
    <property type="protein sequence ID" value="KAK5954141.1"/>
    <property type="molecule type" value="Genomic_DNA"/>
</dbReference>
<feature type="compositionally biased region" description="Polar residues" evidence="9">
    <location>
        <begin position="915"/>
        <end position="928"/>
    </location>
</feature>
<feature type="compositionally biased region" description="Low complexity" evidence="9">
    <location>
        <begin position="929"/>
        <end position="941"/>
    </location>
</feature>
<feature type="region of interest" description="Disordered" evidence="9">
    <location>
        <begin position="1149"/>
        <end position="1193"/>
    </location>
</feature>
<dbReference type="Pfam" id="PF13945">
    <property type="entry name" value="NST1"/>
    <property type="match status" value="1"/>
</dbReference>
<feature type="compositionally biased region" description="Pro residues" evidence="9">
    <location>
        <begin position="892"/>
        <end position="912"/>
    </location>
</feature>
<feature type="compositionally biased region" description="Basic and acidic residues" evidence="9">
    <location>
        <begin position="549"/>
        <end position="696"/>
    </location>
</feature>
<dbReference type="InterPro" id="IPR025279">
    <property type="entry name" value="NST1"/>
</dbReference>
<dbReference type="AlphaFoldDB" id="A0AAN8I865"/>
<keyword evidence="7 8" id="KW-0175">Coiled coil</keyword>
<evidence type="ECO:0000256" key="8">
    <source>
        <dbReference type="RuleBase" id="RU049441"/>
    </source>
</evidence>
<evidence type="ECO:0000256" key="2">
    <source>
        <dbReference type="ARBA" id="ARBA00004496"/>
    </source>
</evidence>
<keyword evidence="11" id="KW-1185">Reference proteome</keyword>
<feature type="compositionally biased region" description="Polar residues" evidence="9">
    <location>
        <begin position="942"/>
        <end position="955"/>
    </location>
</feature>
<dbReference type="PANTHER" id="PTHR31780">
    <property type="entry name" value="STRESS RESPONSE PROTEIN NST1-RELATED"/>
    <property type="match status" value="1"/>
</dbReference>
<dbReference type="PANTHER" id="PTHR31780:SF10">
    <property type="entry name" value="LD36051P"/>
    <property type="match status" value="1"/>
</dbReference>
<feature type="compositionally biased region" description="Polar residues" evidence="9">
    <location>
        <begin position="716"/>
        <end position="727"/>
    </location>
</feature>
<feature type="region of interest" description="Disordered" evidence="9">
    <location>
        <begin position="517"/>
        <end position="818"/>
    </location>
</feature>
<evidence type="ECO:0000313" key="11">
    <source>
        <dbReference type="Proteomes" id="UP001316803"/>
    </source>
</evidence>
<evidence type="ECO:0000256" key="3">
    <source>
        <dbReference type="ARBA" id="ARBA00007112"/>
    </source>
</evidence>
<feature type="compositionally biased region" description="Acidic residues" evidence="9">
    <location>
        <begin position="341"/>
        <end position="368"/>
    </location>
</feature>
<evidence type="ECO:0000256" key="5">
    <source>
        <dbReference type="ARBA" id="ARBA00022490"/>
    </source>
</evidence>
<comment type="function">
    <text evidence="1 8">May act as a negative regulator of salt tolerance.</text>
</comment>
<protein>
    <recommendedName>
        <fullName evidence="4 8">Stress response protein NST1</fullName>
    </recommendedName>
</protein>
<evidence type="ECO:0000256" key="7">
    <source>
        <dbReference type="ARBA" id="ARBA00023054"/>
    </source>
</evidence>
<evidence type="ECO:0000256" key="9">
    <source>
        <dbReference type="SAM" id="MobiDB-lite"/>
    </source>
</evidence>
<feature type="region of interest" description="Disordered" evidence="9">
    <location>
        <begin position="1014"/>
        <end position="1039"/>
    </location>
</feature>
<organism evidence="10 11">
    <name type="scientific">Knufia fluminis</name>
    <dbReference type="NCBI Taxonomy" id="191047"/>
    <lineage>
        <taxon>Eukaryota</taxon>
        <taxon>Fungi</taxon>
        <taxon>Dikarya</taxon>
        <taxon>Ascomycota</taxon>
        <taxon>Pezizomycotina</taxon>
        <taxon>Eurotiomycetes</taxon>
        <taxon>Chaetothyriomycetidae</taxon>
        <taxon>Chaetothyriales</taxon>
        <taxon>Trichomeriaceae</taxon>
        <taxon>Knufia</taxon>
    </lineage>
</organism>
<evidence type="ECO:0000256" key="1">
    <source>
        <dbReference type="ARBA" id="ARBA00002545"/>
    </source>
</evidence>
<keyword evidence="6 8" id="KW-0346">Stress response</keyword>
<dbReference type="Proteomes" id="UP001316803">
    <property type="component" value="Unassembled WGS sequence"/>
</dbReference>
<feature type="compositionally biased region" description="Low complexity" evidence="9">
    <location>
        <begin position="10"/>
        <end position="30"/>
    </location>
</feature>
<evidence type="ECO:0000256" key="6">
    <source>
        <dbReference type="ARBA" id="ARBA00023016"/>
    </source>
</evidence>
<dbReference type="GO" id="GO:0005737">
    <property type="term" value="C:cytoplasm"/>
    <property type="evidence" value="ECO:0007669"/>
    <property type="project" value="UniProtKB-SubCell"/>
</dbReference>
<feature type="compositionally biased region" description="Acidic residues" evidence="9">
    <location>
        <begin position="141"/>
        <end position="154"/>
    </location>
</feature>
<dbReference type="InterPro" id="IPR051195">
    <property type="entry name" value="Fungal_stress_NST1"/>
</dbReference>
<dbReference type="CDD" id="cd22249">
    <property type="entry name" value="UDM1_RNF168_RNF169-like"/>
    <property type="match status" value="1"/>
</dbReference>
<feature type="region of interest" description="Disordered" evidence="9">
    <location>
        <begin position="341"/>
        <end position="370"/>
    </location>
</feature>
<feature type="compositionally biased region" description="Pro residues" evidence="9">
    <location>
        <begin position="699"/>
        <end position="710"/>
    </location>
</feature>
<accession>A0AAN8I865</accession>
<feature type="compositionally biased region" description="Basic and acidic residues" evidence="9">
    <location>
        <begin position="81"/>
        <end position="90"/>
    </location>
</feature>
<evidence type="ECO:0000256" key="4">
    <source>
        <dbReference type="ARBA" id="ARBA00020733"/>
    </source>
</evidence>
<feature type="region of interest" description="Disordered" evidence="9">
    <location>
        <begin position="297"/>
        <end position="318"/>
    </location>
</feature>
<feature type="region of interest" description="Disordered" evidence="9">
    <location>
        <begin position="858"/>
        <end position="960"/>
    </location>
</feature>
<feature type="compositionally biased region" description="Acidic residues" evidence="9">
    <location>
        <begin position="444"/>
        <end position="475"/>
    </location>
</feature>
<gene>
    <name evidence="10" type="primary">NST1</name>
    <name evidence="10" type="ORF">OHC33_004713</name>
</gene>
<feature type="compositionally biased region" description="Basic and acidic residues" evidence="9">
    <location>
        <begin position="524"/>
        <end position="539"/>
    </location>
</feature>
<feature type="region of interest" description="Disordered" evidence="9">
    <location>
        <begin position="427"/>
        <end position="482"/>
    </location>
</feature>
<comment type="subcellular location">
    <subcellularLocation>
        <location evidence="2 8">Cytoplasm</location>
    </subcellularLocation>
</comment>
<feature type="compositionally biased region" description="Pro residues" evidence="9">
    <location>
        <begin position="1162"/>
        <end position="1176"/>
    </location>
</feature>
<feature type="compositionally biased region" description="Low complexity" evidence="9">
    <location>
        <begin position="739"/>
        <end position="773"/>
    </location>
</feature>
<keyword evidence="5 8" id="KW-0963">Cytoplasm</keyword>
<comment type="similarity">
    <text evidence="3 8">Belongs to the NST1 family.</text>
</comment>